<evidence type="ECO:0000256" key="6">
    <source>
        <dbReference type="ARBA" id="ARBA00022695"/>
    </source>
</evidence>
<reference evidence="16 17" key="1">
    <citation type="journal article" date="2020" name="New Microbes New Infect">
        <title>Sellimonas caecigallum sp. nov., description and genome sequence of a new member of the Sellimonas genus isolated from the cecum of feral chicken.</title>
        <authorList>
            <person name="Wongkuna S."/>
            <person name="Ghimire S."/>
            <person name="Antony L."/>
            <person name="Chankhamhaengdecha S."/>
            <person name="Janvilisri T."/>
            <person name="Scaria J."/>
        </authorList>
    </citation>
    <scope>NUCLEOTIDE SEQUENCE [LARGE SCALE GENOMIC DNA]</scope>
    <source>
        <strain evidence="16 17">SW451</strain>
    </source>
</reference>
<feature type="domain" description="Riboflavin kinase" evidence="15">
    <location>
        <begin position="180"/>
        <end position="307"/>
    </location>
</feature>
<organism evidence="16 17">
    <name type="scientific">Sellimonas caecigallum</name>
    <dbReference type="NCBI Taxonomy" id="2592333"/>
    <lineage>
        <taxon>Bacteria</taxon>
        <taxon>Bacillati</taxon>
        <taxon>Bacillota</taxon>
        <taxon>Clostridia</taxon>
        <taxon>Lachnospirales</taxon>
        <taxon>Lachnospiraceae</taxon>
        <taxon>Sellimonas</taxon>
    </lineage>
</organism>
<dbReference type="Gene3D" id="3.40.50.620">
    <property type="entry name" value="HUPs"/>
    <property type="match status" value="1"/>
</dbReference>
<evidence type="ECO:0000256" key="4">
    <source>
        <dbReference type="ARBA" id="ARBA00022643"/>
    </source>
</evidence>
<keyword evidence="9 14" id="KW-0274">FAD</keyword>
<accession>A0ABS7L6P8</accession>
<dbReference type="InterPro" id="IPR014729">
    <property type="entry name" value="Rossmann-like_a/b/a_fold"/>
</dbReference>
<evidence type="ECO:0000256" key="5">
    <source>
        <dbReference type="ARBA" id="ARBA00022679"/>
    </source>
</evidence>
<comment type="catalytic activity">
    <reaction evidence="12 14">
        <text>riboflavin + ATP = FMN + ADP + H(+)</text>
        <dbReference type="Rhea" id="RHEA:14357"/>
        <dbReference type="ChEBI" id="CHEBI:15378"/>
        <dbReference type="ChEBI" id="CHEBI:30616"/>
        <dbReference type="ChEBI" id="CHEBI:57986"/>
        <dbReference type="ChEBI" id="CHEBI:58210"/>
        <dbReference type="ChEBI" id="CHEBI:456216"/>
        <dbReference type="EC" id="2.7.1.26"/>
    </reaction>
</comment>
<keyword evidence="8 14" id="KW-0418">Kinase</keyword>
<dbReference type="Proteomes" id="UP000779049">
    <property type="component" value="Unassembled WGS sequence"/>
</dbReference>
<dbReference type="Gene3D" id="2.40.30.30">
    <property type="entry name" value="Riboflavin kinase-like"/>
    <property type="match status" value="1"/>
</dbReference>
<dbReference type="NCBIfam" id="TIGR00083">
    <property type="entry name" value="ribF"/>
    <property type="match status" value="1"/>
</dbReference>
<name>A0ABS7L6P8_9FIRM</name>
<dbReference type="SUPFAM" id="SSF82114">
    <property type="entry name" value="Riboflavin kinase-like"/>
    <property type="match status" value="1"/>
</dbReference>
<evidence type="ECO:0000256" key="9">
    <source>
        <dbReference type="ARBA" id="ARBA00022827"/>
    </source>
</evidence>
<dbReference type="GO" id="GO:0003919">
    <property type="term" value="F:FMN adenylyltransferase activity"/>
    <property type="evidence" value="ECO:0007669"/>
    <property type="project" value="UniProtKB-EC"/>
</dbReference>
<dbReference type="InterPro" id="IPR002606">
    <property type="entry name" value="Riboflavin_kinase_bac"/>
</dbReference>
<evidence type="ECO:0000256" key="10">
    <source>
        <dbReference type="ARBA" id="ARBA00022840"/>
    </source>
</evidence>
<evidence type="ECO:0000256" key="1">
    <source>
        <dbReference type="ARBA" id="ARBA00004726"/>
    </source>
</evidence>
<proteinExistence type="inferred from homology"/>
<dbReference type="InterPro" id="IPR015864">
    <property type="entry name" value="FAD_synthase"/>
</dbReference>
<comment type="pathway">
    <text evidence="1 14">Cofactor biosynthesis; FAD biosynthesis; FAD from FMN: step 1/1.</text>
</comment>
<dbReference type="EC" id="2.7.7.2" evidence="14"/>
<comment type="catalytic activity">
    <reaction evidence="13 14">
        <text>FMN + ATP + H(+) = FAD + diphosphate</text>
        <dbReference type="Rhea" id="RHEA:17237"/>
        <dbReference type="ChEBI" id="CHEBI:15378"/>
        <dbReference type="ChEBI" id="CHEBI:30616"/>
        <dbReference type="ChEBI" id="CHEBI:33019"/>
        <dbReference type="ChEBI" id="CHEBI:57692"/>
        <dbReference type="ChEBI" id="CHEBI:58210"/>
        <dbReference type="EC" id="2.7.7.2"/>
    </reaction>
</comment>
<dbReference type="InterPro" id="IPR023465">
    <property type="entry name" value="Riboflavin_kinase_dom_sf"/>
</dbReference>
<comment type="caution">
    <text evidence="16">The sequence shown here is derived from an EMBL/GenBank/DDBJ whole genome shotgun (WGS) entry which is preliminary data.</text>
</comment>
<keyword evidence="4 14" id="KW-0288">FMN</keyword>
<evidence type="ECO:0000313" key="17">
    <source>
        <dbReference type="Proteomes" id="UP000779049"/>
    </source>
</evidence>
<protein>
    <recommendedName>
        <fullName evidence="14">Riboflavin biosynthesis protein</fullName>
    </recommendedName>
    <domain>
        <recommendedName>
            <fullName evidence="14">Riboflavin kinase</fullName>
            <ecNumber evidence="14">2.7.1.26</ecNumber>
        </recommendedName>
        <alternativeName>
            <fullName evidence="14">Flavokinase</fullName>
        </alternativeName>
    </domain>
    <domain>
        <recommendedName>
            <fullName evidence="14">FMN adenylyltransferase</fullName>
            <ecNumber evidence="14">2.7.7.2</ecNumber>
        </recommendedName>
        <alternativeName>
            <fullName evidence="14">FAD pyrophosphorylase</fullName>
        </alternativeName>
        <alternativeName>
            <fullName evidence="14">FAD synthase</fullName>
        </alternativeName>
    </domain>
</protein>
<evidence type="ECO:0000256" key="2">
    <source>
        <dbReference type="ARBA" id="ARBA00005201"/>
    </source>
</evidence>
<dbReference type="SUPFAM" id="SSF52374">
    <property type="entry name" value="Nucleotidylyl transferase"/>
    <property type="match status" value="1"/>
</dbReference>
<dbReference type="InterPro" id="IPR015865">
    <property type="entry name" value="Riboflavin_kinase_bac/euk"/>
</dbReference>
<evidence type="ECO:0000256" key="8">
    <source>
        <dbReference type="ARBA" id="ARBA00022777"/>
    </source>
</evidence>
<keyword evidence="7 14" id="KW-0547">Nucleotide-binding</keyword>
<evidence type="ECO:0000259" key="15">
    <source>
        <dbReference type="SMART" id="SM00904"/>
    </source>
</evidence>
<dbReference type="CDD" id="cd02064">
    <property type="entry name" value="FAD_synthetase_N"/>
    <property type="match status" value="1"/>
</dbReference>
<keyword evidence="17" id="KW-1185">Reference proteome</keyword>
<evidence type="ECO:0000256" key="3">
    <source>
        <dbReference type="ARBA" id="ARBA00022630"/>
    </source>
</evidence>
<dbReference type="PANTHER" id="PTHR22749">
    <property type="entry name" value="RIBOFLAVIN KINASE/FMN ADENYLYLTRANSFERASE"/>
    <property type="match status" value="1"/>
</dbReference>
<evidence type="ECO:0000256" key="12">
    <source>
        <dbReference type="ARBA" id="ARBA00047880"/>
    </source>
</evidence>
<dbReference type="EC" id="2.7.1.26" evidence="14"/>
<dbReference type="SMART" id="SM00904">
    <property type="entry name" value="Flavokinase"/>
    <property type="match status" value="1"/>
</dbReference>
<keyword evidence="5 14" id="KW-0808">Transferase</keyword>
<dbReference type="Pfam" id="PF06574">
    <property type="entry name" value="FAD_syn"/>
    <property type="match status" value="1"/>
</dbReference>
<evidence type="ECO:0000313" key="16">
    <source>
        <dbReference type="EMBL" id="MBY0758602.1"/>
    </source>
</evidence>
<dbReference type="PANTHER" id="PTHR22749:SF6">
    <property type="entry name" value="RIBOFLAVIN KINASE"/>
    <property type="match status" value="1"/>
</dbReference>
<evidence type="ECO:0000256" key="14">
    <source>
        <dbReference type="PIRNR" id="PIRNR004491"/>
    </source>
</evidence>
<gene>
    <name evidence="16" type="primary">ribF</name>
    <name evidence="16" type="ORF">FLB61_05780</name>
</gene>
<dbReference type="NCBIfam" id="TIGR00125">
    <property type="entry name" value="cyt_tran_rel"/>
    <property type="match status" value="1"/>
</dbReference>
<dbReference type="PIRSF" id="PIRSF004491">
    <property type="entry name" value="FAD_Synth"/>
    <property type="match status" value="1"/>
</dbReference>
<comment type="similarity">
    <text evidence="14">Belongs to the ribF family.</text>
</comment>
<evidence type="ECO:0000256" key="13">
    <source>
        <dbReference type="ARBA" id="ARBA00049494"/>
    </source>
</evidence>
<keyword evidence="11" id="KW-0511">Multifunctional enzyme</keyword>
<dbReference type="RefSeq" id="WP_221919636.1">
    <property type="nucleotide sequence ID" value="NZ_CP173660.1"/>
</dbReference>
<dbReference type="GO" id="GO:0008531">
    <property type="term" value="F:riboflavin kinase activity"/>
    <property type="evidence" value="ECO:0007669"/>
    <property type="project" value="UniProtKB-EC"/>
</dbReference>
<dbReference type="Pfam" id="PF01687">
    <property type="entry name" value="Flavokinase"/>
    <property type="match status" value="1"/>
</dbReference>
<keyword evidence="6 14" id="KW-0548">Nucleotidyltransferase</keyword>
<comment type="pathway">
    <text evidence="2 14">Cofactor biosynthesis; FMN biosynthesis; FMN from riboflavin (ATP route): step 1/1.</text>
</comment>
<dbReference type="InterPro" id="IPR004821">
    <property type="entry name" value="Cyt_trans-like"/>
</dbReference>
<evidence type="ECO:0000256" key="11">
    <source>
        <dbReference type="ARBA" id="ARBA00023268"/>
    </source>
</evidence>
<keyword evidence="10 14" id="KW-0067">ATP-binding</keyword>
<dbReference type="InterPro" id="IPR023468">
    <property type="entry name" value="Riboflavin_kinase"/>
</dbReference>
<dbReference type="EMBL" id="VIRV01000006">
    <property type="protein sequence ID" value="MBY0758602.1"/>
    <property type="molecule type" value="Genomic_DNA"/>
</dbReference>
<sequence length="316" mass="36886">MQYITGLEQYKEKAGSAVTLGKFDGLHRGHRKLVERVMEHVEEETDLKSVVCFFDMTEFKARMHLDGKKLMTNAERAFRLENRVDYLVECPFLSVKEMEAEQFIEQILCGVFHAKYIVVGENFRFGHERRGDTEMLKKYAKRYGYTIEVMENEMYGSRVVSSTYVREVMKTGDMYLVNRLLSYPYTIAGTVVKGDQQGREMGSPTMDIIPCEEKILPPKGTYICKIRSGGDWYQGVCNIGTKPTVAQNEERTLSAHLFCYEEKEEVYGREIIVQLYQYLRPERKFADVHALKNQIQDDIREGKRYFFQVANRGRNR</sequence>
<keyword evidence="3 14" id="KW-0285">Flavoprotein</keyword>
<evidence type="ECO:0000256" key="7">
    <source>
        <dbReference type="ARBA" id="ARBA00022741"/>
    </source>
</evidence>